<dbReference type="InterPro" id="IPR018631">
    <property type="entry name" value="AAA-ATPase-like_dom"/>
</dbReference>
<dbReference type="SUPFAM" id="SSF52540">
    <property type="entry name" value="P-loop containing nucleoside triphosphate hydrolases"/>
    <property type="match status" value="1"/>
</dbReference>
<reference evidence="2 3" key="1">
    <citation type="submission" date="2017-06" db="EMBL/GenBank/DDBJ databases">
        <title>Draft genome sequence of Fusobacterium nucleatum subsp. polymorphum KCOM 1248 (=ChDC F113).</title>
        <authorList>
            <person name="Kook J.-K."/>
            <person name="Park S.-N."/>
            <person name="Lim Y.K."/>
            <person name="Roh H."/>
        </authorList>
    </citation>
    <scope>NUCLEOTIDE SEQUENCE [LARGE SCALE GENOMIC DNA]</scope>
    <source>
        <strain evidence="3">KCOM 1248 (ChDC F113)</strain>
    </source>
</reference>
<protein>
    <recommendedName>
        <fullName evidence="1">AAA-ATPase-like domain-containing protein</fullName>
    </recommendedName>
</protein>
<dbReference type="InterPro" id="IPR012547">
    <property type="entry name" value="PDDEXK_9"/>
</dbReference>
<name>A0A2C6B5G5_FUSNP</name>
<dbReference type="RefSeq" id="WP_099002644.1">
    <property type="nucleotide sequence ID" value="NZ_CP077158.1"/>
</dbReference>
<evidence type="ECO:0000313" key="2">
    <source>
        <dbReference type="EMBL" id="PHH99084.1"/>
    </source>
</evidence>
<feature type="domain" description="AAA-ATPase-like" evidence="1">
    <location>
        <begin position="6"/>
        <end position="227"/>
    </location>
</feature>
<dbReference type="Proteomes" id="UP000223525">
    <property type="component" value="Unassembled WGS sequence"/>
</dbReference>
<gene>
    <name evidence="2" type="ORF">CA836_04825</name>
</gene>
<comment type="caution">
    <text evidence="2">The sequence shown here is derived from an EMBL/GenBank/DDBJ whole genome shotgun (WGS) entry which is preliminary data.</text>
</comment>
<dbReference type="AlphaFoldDB" id="A0A2C6B5G5"/>
<dbReference type="EMBL" id="NIRK01000001">
    <property type="protein sequence ID" value="PHH99084.1"/>
    <property type="molecule type" value="Genomic_DNA"/>
</dbReference>
<dbReference type="PANTHER" id="PTHR34825">
    <property type="entry name" value="CONSERVED PROTEIN, WITH A WEAK D-GALACTARATE DEHYDRATASE/ALTRONATE HYDROLASE DOMAIN"/>
    <property type="match status" value="1"/>
</dbReference>
<evidence type="ECO:0000259" key="1">
    <source>
        <dbReference type="Pfam" id="PF09820"/>
    </source>
</evidence>
<dbReference type="PANTHER" id="PTHR34825:SF1">
    <property type="entry name" value="AAA-ATPASE-LIKE DOMAIN-CONTAINING PROTEIN"/>
    <property type="match status" value="1"/>
</dbReference>
<evidence type="ECO:0000313" key="3">
    <source>
        <dbReference type="Proteomes" id="UP000223525"/>
    </source>
</evidence>
<dbReference type="Pfam" id="PF09820">
    <property type="entry name" value="AAA-ATPase_like"/>
    <property type="match status" value="1"/>
</dbReference>
<organism evidence="2 3">
    <name type="scientific">Fusobacterium nucleatum subsp. polymorphum</name>
    <name type="common">Fusobacterium polymorphum</name>
    <dbReference type="NCBI Taxonomy" id="76857"/>
    <lineage>
        <taxon>Bacteria</taxon>
        <taxon>Fusobacteriati</taxon>
        <taxon>Fusobacteriota</taxon>
        <taxon>Fusobacteriia</taxon>
        <taxon>Fusobacteriales</taxon>
        <taxon>Fusobacteriaceae</taxon>
        <taxon>Fusobacterium</taxon>
    </lineage>
</organism>
<proteinExistence type="predicted"/>
<dbReference type="Pfam" id="PF08011">
    <property type="entry name" value="PDDEXK_9"/>
    <property type="match status" value="1"/>
</dbReference>
<accession>A0A2C6B5G5</accession>
<sequence length="548" mass="64427">MKRIGIGVSDFKKIIEEDFYYFDKTKFIEEIIQDGAEVKLFTRPRRFGKTLNMSMLKYFFDIKEAEENRKLFKGLYIEKTESYKEQGQYPVIFLSLKDLKARTWKEMQEKIVVTLSDFFSEYQYILEELNENDTNKFKKVLREEANLSNLGTILKFLTKILYEKYNKKVIVLIDEYDSPLVSAYLNGYYEKTKDFFKTFYSTVLKDNVYLQMGVMTGIIRVIKAGIFSDLNNLSTYTILSDIYTDSYGLTEEEVEKSLKDYEIESEITNVKDWYDGYRFGDSEVYNPWSILNFLKFKELRAYWVDTSGNDLINDVLKKITKDTIRALERLFDGEGLRQNISGTSDLSKLLNENELWELLLFSGYLTIEEKIDQKNYILRLPNKEVKELFKDSFLEKYFGRGNKLSDLMEALTENRIGDYEENLQEILQEILLTSVSYNDTKKGNEAFYHGLIMGMGLYLEGEYITKSNIESGLGRYDFLIEPKNKSKRAYIMEFKSTDNIEKLEEVSKEALKQIEDKKYDISLKQNGIKEITYIGIAFCGKEIKISFK</sequence>
<dbReference type="InterPro" id="IPR027417">
    <property type="entry name" value="P-loop_NTPase"/>
</dbReference>